<dbReference type="EMBL" id="CCBB010000001">
    <property type="protein sequence ID" value="CDO06027.1"/>
    <property type="molecule type" value="Genomic_DNA"/>
</dbReference>
<feature type="region of interest" description="Disordered" evidence="1">
    <location>
        <begin position="1"/>
        <end position="22"/>
    </location>
</feature>
<dbReference type="PANTHER" id="PTHR36509:SF2">
    <property type="entry name" value="BLL3101 PROTEIN"/>
    <property type="match status" value="1"/>
</dbReference>
<evidence type="ECO:0000256" key="1">
    <source>
        <dbReference type="SAM" id="MobiDB-lite"/>
    </source>
</evidence>
<gene>
    <name evidence="4" type="ORF">BN977_00806</name>
</gene>
<feature type="domain" description="DUF1214" evidence="2">
    <location>
        <begin position="380"/>
        <end position="487"/>
    </location>
</feature>
<evidence type="ECO:0000313" key="4">
    <source>
        <dbReference type="EMBL" id="CDO06027.1"/>
    </source>
</evidence>
<proteinExistence type="predicted"/>
<evidence type="ECO:0000259" key="3">
    <source>
        <dbReference type="Pfam" id="PF06863"/>
    </source>
</evidence>
<dbReference type="Gene3D" id="2.60.120.600">
    <property type="entry name" value="Domain of unknown function DUF1214, C-terminal domain"/>
    <property type="match status" value="1"/>
</dbReference>
<dbReference type="Pfam" id="PF06863">
    <property type="entry name" value="DUF1254"/>
    <property type="match status" value="1"/>
</dbReference>
<evidence type="ECO:0000313" key="5">
    <source>
        <dbReference type="Proteomes" id="UP000028870"/>
    </source>
</evidence>
<protein>
    <recommendedName>
        <fullName evidence="6">DUF1254 domain-containing protein</fullName>
    </recommendedName>
</protein>
<dbReference type="Pfam" id="PF06742">
    <property type="entry name" value="DUF1214"/>
    <property type="match status" value="1"/>
</dbReference>
<dbReference type="eggNOG" id="COG5361">
    <property type="taxonomic scope" value="Bacteria"/>
</dbReference>
<dbReference type="InterPro" id="IPR037049">
    <property type="entry name" value="DUF1214_C_sf"/>
</dbReference>
<organism evidence="4 5">
    <name type="scientific">Mycolicibacterium cosmeticum</name>
    <dbReference type="NCBI Taxonomy" id="258533"/>
    <lineage>
        <taxon>Bacteria</taxon>
        <taxon>Bacillati</taxon>
        <taxon>Actinomycetota</taxon>
        <taxon>Actinomycetes</taxon>
        <taxon>Mycobacteriales</taxon>
        <taxon>Mycobacteriaceae</taxon>
        <taxon>Mycolicibacterium</taxon>
    </lineage>
</organism>
<reference evidence="4" key="2">
    <citation type="submission" date="2014-03" db="EMBL/GenBank/DDBJ databases">
        <authorList>
            <person name="Urmite Genomes"/>
        </authorList>
    </citation>
    <scope>NUCLEOTIDE SEQUENCE</scope>
    <source>
        <strain evidence="4">DSM 44829</strain>
    </source>
</reference>
<name>W9ASZ7_MYCCO</name>
<dbReference type="OrthoDB" id="40820at2"/>
<keyword evidence="5" id="KW-1185">Reference proteome</keyword>
<dbReference type="SUPFAM" id="SSF160935">
    <property type="entry name" value="VPA0735-like"/>
    <property type="match status" value="1"/>
</dbReference>
<accession>W9ASZ7</accession>
<evidence type="ECO:0000259" key="2">
    <source>
        <dbReference type="Pfam" id="PF06742"/>
    </source>
</evidence>
<dbReference type="PANTHER" id="PTHR36509">
    <property type="entry name" value="BLL3101 PROTEIN"/>
    <property type="match status" value="1"/>
</dbReference>
<dbReference type="InterPro" id="IPR010679">
    <property type="entry name" value="DUF1254"/>
</dbReference>
<dbReference type="STRING" id="258533.BN977_00806"/>
<reference evidence="4" key="1">
    <citation type="submission" date="2014-03" db="EMBL/GenBank/DDBJ databases">
        <title>Draft Genome Sequence of Mycobacterium cosmeticum DSM 44829.</title>
        <authorList>
            <person name="Croce O."/>
            <person name="Robert C."/>
            <person name="Raoult D."/>
            <person name="Drancourt M."/>
        </authorList>
    </citation>
    <scope>NUCLEOTIDE SEQUENCE [LARGE SCALE GENOMIC DNA]</scope>
    <source>
        <strain evidence="4">DSM 44829</strain>
    </source>
</reference>
<dbReference type="Gene3D" id="2.60.40.1610">
    <property type="entry name" value="Domain of unknown function DUF1254"/>
    <property type="match status" value="1"/>
</dbReference>
<evidence type="ECO:0008006" key="6">
    <source>
        <dbReference type="Google" id="ProtNLM"/>
    </source>
</evidence>
<comment type="caution">
    <text evidence="4">The sequence shown here is derived from an EMBL/GenBank/DDBJ whole genome shotgun (WGS) entry which is preliminary data.</text>
</comment>
<dbReference type="AlphaFoldDB" id="W9ASZ7"/>
<dbReference type="Gene3D" id="1.10.3360.10">
    <property type="entry name" value="VPA0735-like domain"/>
    <property type="match status" value="1"/>
</dbReference>
<dbReference type="InterPro" id="IPR037050">
    <property type="entry name" value="DUF1254_sf"/>
</dbReference>
<feature type="domain" description="DUF1254" evidence="3">
    <location>
        <begin position="103"/>
        <end position="232"/>
    </location>
</feature>
<dbReference type="Proteomes" id="UP000028870">
    <property type="component" value="Unassembled WGS sequence"/>
</dbReference>
<dbReference type="InterPro" id="IPR010621">
    <property type="entry name" value="DUF1214"/>
</dbReference>
<sequence length="506" mass="53913">MSPKIKKLSAEVKATRPTGGHSGPVNKLMGLAALVAVIAMVGACSAQKDNSAPSSTSAAAGDTDLAAAARDAYTYAYPLVTMEYTRRSLTNAVAPQGTSAPMGQFVRMREYPNAQFRAVTAPNADTLYTQAWFDVAKEPWIVSVPDMGDRYFLLPMLDGWTDVFAAPGKRTTGGKAQTFAITGPGWTGTLPPGVTEYKSPTALVWLLGRIYCTGTPQDYAAVHALQDQINAVPLSAYGKSYTPTPGVVNPAVDTKTAVREQVNALDGPGFFSVFANLLKANPPATADAPMVQTLAKLGIVPGQDFDAAKLEPAVASALAAAPKAAQKTIMGWATDGVAAGDNTFANGWLFTVKTGSYGTNYLQRAYITAIGLGANLPQDAVYPTSEGPSQGVKYTGATRYLLHFDKGQLPPVKGFWSLTMYDADYFFVDNPLNRYTLSQRDNLTTNPDGSVDLLIQADPPAPDKTANWLPAPKGDFVLMLRMYWPQETPPSIIDGTWKVPPVTPVP</sequence>